<dbReference type="PANTHER" id="PTHR47505:SF1">
    <property type="entry name" value="DNA UTILIZATION PROTEIN YHGH"/>
    <property type="match status" value="1"/>
</dbReference>
<dbReference type="PANTHER" id="PTHR47505">
    <property type="entry name" value="DNA UTILIZATION PROTEIN YHGH"/>
    <property type="match status" value="1"/>
</dbReference>
<keyword evidence="3" id="KW-1185">Reference proteome</keyword>
<gene>
    <name evidence="2" type="ORF">B0I10_11526</name>
</gene>
<dbReference type="InterPro" id="IPR051910">
    <property type="entry name" value="ComF/GntX_DNA_util-trans"/>
</dbReference>
<organism evidence="2 3">
    <name type="scientific">Flavobacterium lacus</name>
    <dbReference type="NCBI Taxonomy" id="1353778"/>
    <lineage>
        <taxon>Bacteria</taxon>
        <taxon>Pseudomonadati</taxon>
        <taxon>Bacteroidota</taxon>
        <taxon>Flavobacteriia</taxon>
        <taxon>Flavobacteriales</taxon>
        <taxon>Flavobacteriaceae</taxon>
        <taxon>Flavobacterium</taxon>
    </lineage>
</organism>
<dbReference type="Proteomes" id="UP000249518">
    <property type="component" value="Unassembled WGS sequence"/>
</dbReference>
<reference evidence="2 3" key="1">
    <citation type="submission" date="2018-06" db="EMBL/GenBank/DDBJ databases">
        <title>Genomic Encyclopedia of Type Strains, Phase III (KMG-III): the genomes of soil and plant-associated and newly described type strains.</title>
        <authorList>
            <person name="Whitman W."/>
        </authorList>
    </citation>
    <scope>NUCLEOTIDE SEQUENCE [LARGE SCALE GENOMIC DNA]</scope>
    <source>
        <strain evidence="2 3">CGMCC 1.12504</strain>
    </source>
</reference>
<dbReference type="CDD" id="cd06223">
    <property type="entry name" value="PRTases_typeI"/>
    <property type="match status" value="1"/>
</dbReference>
<evidence type="ECO:0000313" key="3">
    <source>
        <dbReference type="Proteomes" id="UP000249518"/>
    </source>
</evidence>
<comment type="caution">
    <text evidence="2">The sequence shown here is derived from an EMBL/GenBank/DDBJ whole genome shotgun (WGS) entry which is preliminary data.</text>
</comment>
<dbReference type="SUPFAM" id="SSF53271">
    <property type="entry name" value="PRTase-like"/>
    <property type="match status" value="1"/>
</dbReference>
<protein>
    <submittedName>
        <fullName evidence="2">ComF family protein</fullName>
    </submittedName>
</protein>
<evidence type="ECO:0000256" key="1">
    <source>
        <dbReference type="ARBA" id="ARBA00008007"/>
    </source>
</evidence>
<dbReference type="InterPro" id="IPR029057">
    <property type="entry name" value="PRTase-like"/>
</dbReference>
<dbReference type="InterPro" id="IPR000836">
    <property type="entry name" value="PRTase_dom"/>
</dbReference>
<dbReference type="RefSeq" id="WP_112087022.1">
    <property type="nucleotide sequence ID" value="NZ_QLSV01000015.1"/>
</dbReference>
<proteinExistence type="inferred from homology"/>
<dbReference type="Gene3D" id="3.40.50.2020">
    <property type="match status" value="1"/>
</dbReference>
<sequence length="226" mass="26219">MLKSLLHLFFPEVCLACKNPLFTNEISVCAKCRHQLPLTKHTENLNNEVLLKFYGRLPLEHASSLLYFHKKGMVQELIHHLKYKNRQQVGTFLGDWYGEELQKVHSQLKFDSIIPVPLHKKRMKERGYNQLTTFGQALSKSLQIPFNSDILHRNTYAITQTKKSFLERTEAKKTIFEVEFNENHHNKHYLLIDDVITTGSTLEQCGKAILKIPGARLSIVCMAYTH</sequence>
<accession>A0A328WTK8</accession>
<dbReference type="EMBL" id="QLSV01000015">
    <property type="protein sequence ID" value="RAR46718.1"/>
    <property type="molecule type" value="Genomic_DNA"/>
</dbReference>
<name>A0A328WTK8_9FLAO</name>
<dbReference type="OrthoDB" id="9779910at2"/>
<dbReference type="AlphaFoldDB" id="A0A328WTK8"/>
<evidence type="ECO:0000313" key="2">
    <source>
        <dbReference type="EMBL" id="RAR46718.1"/>
    </source>
</evidence>
<comment type="similarity">
    <text evidence="1">Belongs to the ComF/GntX family.</text>
</comment>